<name>A0A9P0B878_BRAAE</name>
<protein>
    <recommendedName>
        <fullName evidence="17">Sodium-coupled monocarboxylate transporter 1</fullName>
    </recommendedName>
</protein>
<evidence type="ECO:0000256" key="3">
    <source>
        <dbReference type="ARBA" id="ARBA00022448"/>
    </source>
</evidence>
<dbReference type="InterPro" id="IPR051163">
    <property type="entry name" value="Sodium:Solute_Symporter_SSF"/>
</dbReference>
<dbReference type="PANTHER" id="PTHR42985">
    <property type="entry name" value="SODIUM-COUPLED MONOCARBOXYLATE TRANSPORTER"/>
    <property type="match status" value="1"/>
</dbReference>
<accession>A0A9P0B878</accession>
<feature type="transmembrane region" description="Helical" evidence="14">
    <location>
        <begin position="95"/>
        <end position="116"/>
    </location>
</feature>
<dbReference type="Pfam" id="PF00474">
    <property type="entry name" value="SSF"/>
    <property type="match status" value="1"/>
</dbReference>
<feature type="transmembrane region" description="Helical" evidence="14">
    <location>
        <begin position="521"/>
        <end position="542"/>
    </location>
</feature>
<keyword evidence="5 14" id="KW-0812">Transmembrane</keyword>
<dbReference type="GO" id="GO:0015293">
    <property type="term" value="F:symporter activity"/>
    <property type="evidence" value="ECO:0007669"/>
    <property type="project" value="TreeGrafter"/>
</dbReference>
<comment type="similarity">
    <text evidence="2 13">Belongs to the sodium:solute symporter (SSF) (TC 2.A.21) family.</text>
</comment>
<evidence type="ECO:0000256" key="12">
    <source>
        <dbReference type="ARBA" id="ARBA00036099"/>
    </source>
</evidence>
<reference evidence="15" key="1">
    <citation type="submission" date="2021-12" db="EMBL/GenBank/DDBJ databases">
        <authorList>
            <person name="King R."/>
        </authorList>
    </citation>
    <scope>NUCLEOTIDE SEQUENCE</scope>
</reference>
<evidence type="ECO:0000256" key="7">
    <source>
        <dbReference type="ARBA" id="ARBA00023053"/>
    </source>
</evidence>
<dbReference type="PROSITE" id="PS50283">
    <property type="entry name" value="NA_SOLUT_SYMP_3"/>
    <property type="match status" value="1"/>
</dbReference>
<evidence type="ECO:0000313" key="15">
    <source>
        <dbReference type="EMBL" id="CAH0557166.1"/>
    </source>
</evidence>
<dbReference type="GO" id="GO:0006814">
    <property type="term" value="P:sodium ion transport"/>
    <property type="evidence" value="ECO:0007669"/>
    <property type="project" value="UniProtKB-KW"/>
</dbReference>
<evidence type="ECO:0008006" key="17">
    <source>
        <dbReference type="Google" id="ProtNLM"/>
    </source>
</evidence>
<keyword evidence="6 14" id="KW-1133">Transmembrane helix</keyword>
<dbReference type="InterPro" id="IPR038377">
    <property type="entry name" value="Na/Glc_symporter_sf"/>
</dbReference>
<keyword evidence="16" id="KW-1185">Reference proteome</keyword>
<dbReference type="PANTHER" id="PTHR42985:SF41">
    <property type="entry name" value="GH19970P-RELATED"/>
    <property type="match status" value="1"/>
</dbReference>
<dbReference type="OrthoDB" id="196131at2759"/>
<evidence type="ECO:0000256" key="8">
    <source>
        <dbReference type="ARBA" id="ARBA00023065"/>
    </source>
</evidence>
<comment type="catalytic activity">
    <reaction evidence="12">
        <text>iodide(out) + 2 Na(+)(out) = iodide(in) + 2 Na(+)(in)</text>
        <dbReference type="Rhea" id="RHEA:71207"/>
        <dbReference type="ChEBI" id="CHEBI:16382"/>
        <dbReference type="ChEBI" id="CHEBI:29101"/>
    </reaction>
</comment>
<feature type="transmembrane region" description="Helical" evidence="14">
    <location>
        <begin position="201"/>
        <end position="221"/>
    </location>
</feature>
<dbReference type="GO" id="GO:0098660">
    <property type="term" value="P:inorganic ion transmembrane transport"/>
    <property type="evidence" value="ECO:0007669"/>
    <property type="project" value="UniProtKB-ARBA"/>
</dbReference>
<feature type="transmembrane region" description="Helical" evidence="14">
    <location>
        <begin position="290"/>
        <end position="312"/>
    </location>
</feature>
<feature type="transmembrane region" description="Helical" evidence="14">
    <location>
        <begin position="350"/>
        <end position="374"/>
    </location>
</feature>
<gene>
    <name evidence="15" type="ORF">MELIAE_LOCUS7946</name>
</gene>
<dbReference type="GO" id="GO:0015075">
    <property type="term" value="F:monoatomic ion transmembrane transporter activity"/>
    <property type="evidence" value="ECO:0007669"/>
    <property type="project" value="UniProtKB-ARBA"/>
</dbReference>
<dbReference type="GO" id="GO:0005886">
    <property type="term" value="C:plasma membrane"/>
    <property type="evidence" value="ECO:0007669"/>
    <property type="project" value="UniProtKB-SubCell"/>
</dbReference>
<organism evidence="15 16">
    <name type="scientific">Brassicogethes aeneus</name>
    <name type="common">Rape pollen beetle</name>
    <name type="synonym">Meligethes aeneus</name>
    <dbReference type="NCBI Taxonomy" id="1431903"/>
    <lineage>
        <taxon>Eukaryota</taxon>
        <taxon>Metazoa</taxon>
        <taxon>Ecdysozoa</taxon>
        <taxon>Arthropoda</taxon>
        <taxon>Hexapoda</taxon>
        <taxon>Insecta</taxon>
        <taxon>Pterygota</taxon>
        <taxon>Neoptera</taxon>
        <taxon>Endopterygota</taxon>
        <taxon>Coleoptera</taxon>
        <taxon>Polyphaga</taxon>
        <taxon>Cucujiformia</taxon>
        <taxon>Nitidulidae</taxon>
        <taxon>Meligethinae</taxon>
        <taxon>Brassicogethes</taxon>
    </lineage>
</organism>
<evidence type="ECO:0000256" key="14">
    <source>
        <dbReference type="SAM" id="Phobius"/>
    </source>
</evidence>
<evidence type="ECO:0000313" key="16">
    <source>
        <dbReference type="Proteomes" id="UP001154078"/>
    </source>
</evidence>
<dbReference type="CDD" id="cd11492">
    <property type="entry name" value="SLC5sbd_NIS-SMVT"/>
    <property type="match status" value="1"/>
</dbReference>
<dbReference type="InterPro" id="IPR001734">
    <property type="entry name" value="Na/solute_symporter"/>
</dbReference>
<dbReference type="AlphaFoldDB" id="A0A9P0B878"/>
<proteinExistence type="inferred from homology"/>
<evidence type="ECO:0000256" key="5">
    <source>
        <dbReference type="ARBA" id="ARBA00022692"/>
    </source>
</evidence>
<evidence type="ECO:0000256" key="1">
    <source>
        <dbReference type="ARBA" id="ARBA00004651"/>
    </source>
</evidence>
<feature type="transmembrane region" description="Helical" evidence="14">
    <location>
        <begin position="65"/>
        <end position="83"/>
    </location>
</feature>
<feature type="transmembrane region" description="Helical" evidence="14">
    <location>
        <begin position="250"/>
        <end position="269"/>
    </location>
</feature>
<sequence length="595" mass="65722">MMAQPVHYDQNLYRFQVVDYAVFGSMLLLSAVTGLYFGCKSKIFKKTTEQTLDEYLVGGRTMAPLPVAMSLIASYVSGVTMLGTPTDIYSFGSQYMLIVVAIFCSGLVITFVYLPVFCKLRVNSSYEYLEMRFNRVVRTMASSFFVLDEFMFLPIIIYVPSLAFNQVTGINIYVIGTIVTLICIFYTFLGGLKAVVWTDTWQIIAMFISTLVVIILGTKAAGGVSQVFDTFIKGDRLILFDFNTSMYQRYTFFSVVIGGFTYWTSFNAVNQTMVQRYMALPNLKQARISLLLFTFGVSLFVWICTYAGTLVYSKYETCDPLSSGRISSEDQLLPLYVMETVGKLRGIPGLFIAGVFGAALSSLSVVLNSTAQVILEDIIKGCFRFKPTEKRGKFIVKTIVLALGGVALGFLFVIEHMGGVLQMATSFTSIAAGTSFGVFSLGMLVPWANNKGAISGALSGLLMSGTITYGSQYAGATNLVMAHKLPVSVDGCYSTYGLNVTYVEPVYPDETNIFPLFRLSYLWITPIGVITVLTVGAIVSLITGKNDVTKMDPDLISPVVHWSLPKKAFENVGNAKELFYNRYKSNDNMVLRNLE</sequence>
<feature type="transmembrane region" description="Helical" evidence="14">
    <location>
        <begin position="170"/>
        <end position="189"/>
    </location>
</feature>
<evidence type="ECO:0000256" key="2">
    <source>
        <dbReference type="ARBA" id="ARBA00006434"/>
    </source>
</evidence>
<keyword evidence="11" id="KW-0739">Sodium transport</keyword>
<keyword evidence="10" id="KW-0325">Glycoprotein</keyword>
<dbReference type="EMBL" id="OV121136">
    <property type="protein sequence ID" value="CAH0557166.1"/>
    <property type="molecule type" value="Genomic_DNA"/>
</dbReference>
<evidence type="ECO:0000256" key="13">
    <source>
        <dbReference type="RuleBase" id="RU362091"/>
    </source>
</evidence>
<dbReference type="PROSITE" id="PS00456">
    <property type="entry name" value="NA_SOLUT_SYMP_1"/>
    <property type="match status" value="1"/>
</dbReference>
<feature type="transmembrane region" description="Helical" evidence="14">
    <location>
        <begin position="136"/>
        <end position="158"/>
    </location>
</feature>
<evidence type="ECO:0000256" key="10">
    <source>
        <dbReference type="ARBA" id="ARBA00023180"/>
    </source>
</evidence>
<keyword evidence="8" id="KW-0406">Ion transport</keyword>
<dbReference type="Gene3D" id="1.20.1730.10">
    <property type="entry name" value="Sodium/glucose cotransporter"/>
    <property type="match status" value="1"/>
</dbReference>
<keyword evidence="3" id="KW-0813">Transport</keyword>
<keyword evidence="4" id="KW-1003">Cell membrane</keyword>
<evidence type="ECO:0000256" key="9">
    <source>
        <dbReference type="ARBA" id="ARBA00023136"/>
    </source>
</evidence>
<evidence type="ECO:0000256" key="6">
    <source>
        <dbReference type="ARBA" id="ARBA00022989"/>
    </source>
</evidence>
<dbReference type="Proteomes" id="UP001154078">
    <property type="component" value="Chromosome 5"/>
</dbReference>
<dbReference type="InterPro" id="IPR018212">
    <property type="entry name" value="Na/solute_symporter_CS"/>
</dbReference>
<evidence type="ECO:0000256" key="4">
    <source>
        <dbReference type="ARBA" id="ARBA00022475"/>
    </source>
</evidence>
<keyword evidence="7" id="KW-0915">Sodium</keyword>
<feature type="transmembrane region" description="Helical" evidence="14">
    <location>
        <begin position="452"/>
        <end position="471"/>
    </location>
</feature>
<comment type="subcellular location">
    <subcellularLocation>
        <location evidence="1">Cell membrane</location>
        <topology evidence="1">Multi-pass membrane protein</topology>
    </subcellularLocation>
</comment>
<feature type="transmembrane region" description="Helical" evidence="14">
    <location>
        <begin position="394"/>
        <end position="414"/>
    </location>
</feature>
<keyword evidence="9 14" id="KW-0472">Membrane</keyword>
<feature type="transmembrane region" description="Helical" evidence="14">
    <location>
        <begin position="20"/>
        <end position="39"/>
    </location>
</feature>
<dbReference type="NCBIfam" id="TIGR00813">
    <property type="entry name" value="sss"/>
    <property type="match status" value="1"/>
</dbReference>
<feature type="transmembrane region" description="Helical" evidence="14">
    <location>
        <begin position="420"/>
        <end position="445"/>
    </location>
</feature>
<evidence type="ECO:0000256" key="11">
    <source>
        <dbReference type="ARBA" id="ARBA00023201"/>
    </source>
</evidence>